<dbReference type="GeneID" id="3792275"/>
<reference evidence="3 4" key="1">
    <citation type="journal article" date="2014" name="BMC Biol.">
        <title>A comprehensive evaluation of rodent malaria parasite genomes and gene expression.</title>
        <authorList>
            <person name="Otto T.D."/>
            <person name="Bohme U."/>
            <person name="Jackson A.P."/>
            <person name="Hunt M."/>
            <person name="Franke-Fayard B."/>
            <person name="Hoeijmakers W.A."/>
            <person name="Religa A.A."/>
            <person name="Robertson L."/>
            <person name="Sanders M."/>
            <person name="Ogun S.A."/>
            <person name="Cunningham D."/>
            <person name="Erhart A."/>
            <person name="Billker O."/>
            <person name="Khan S.M."/>
            <person name="Stunnenberg H.G."/>
            <person name="Langhorne J."/>
            <person name="Holder A.A."/>
            <person name="Waters A.P."/>
            <person name="Newbold C.I."/>
            <person name="Pain A."/>
            <person name="Berriman M."/>
            <person name="Janse C.J."/>
        </authorList>
    </citation>
    <scope>NUCLEOTIDE SEQUENCE [LARGE SCALE GENOMIC DNA]</scope>
    <source>
        <strain evidence="2 3">17X</strain>
        <strain evidence="1 4">YM</strain>
    </source>
</reference>
<dbReference type="EMBL" id="LM993656">
    <property type="protein sequence ID" value="VTZ71742.1"/>
    <property type="molecule type" value="Genomic_DNA"/>
</dbReference>
<reference evidence="1" key="2">
    <citation type="submission" date="2014-05" db="EMBL/GenBank/DDBJ databases">
        <authorList>
            <person name="Aslett A.Martin."/>
            <person name="De Silva Nishadi"/>
        </authorList>
    </citation>
    <scope>NUCLEOTIDE SEQUENCE</scope>
    <source>
        <strain evidence="1">YM</strain>
    </source>
</reference>
<dbReference type="InterPro" id="IPR023393">
    <property type="entry name" value="START-like_dom_sf"/>
</dbReference>
<dbReference type="Proteomes" id="UP000072874">
    <property type="component" value="Chromosome 2"/>
</dbReference>
<reference evidence="2" key="4">
    <citation type="submission" date="2019-05" db="EMBL/GenBank/DDBJ databases">
        <authorList>
            <consortium name="Pathogen Informatics"/>
        </authorList>
    </citation>
    <scope>NUCLEOTIDE SEQUENCE</scope>
    <source>
        <strain evidence="2">17X</strain>
    </source>
</reference>
<evidence type="ECO:0000313" key="3">
    <source>
        <dbReference type="Proteomes" id="UP000072874"/>
    </source>
</evidence>
<name>A0A078K5T0_PLAYE</name>
<evidence type="ECO:0000313" key="1">
    <source>
        <dbReference type="EMBL" id="CDU16117.1"/>
    </source>
</evidence>
<organism evidence="1 4">
    <name type="scientific">Plasmodium yoelii</name>
    <dbReference type="NCBI Taxonomy" id="5861"/>
    <lineage>
        <taxon>Eukaryota</taxon>
        <taxon>Sar</taxon>
        <taxon>Alveolata</taxon>
        <taxon>Apicomplexa</taxon>
        <taxon>Aconoidasida</taxon>
        <taxon>Haemosporida</taxon>
        <taxon>Plasmodiidae</taxon>
        <taxon>Plasmodium</taxon>
        <taxon>Plasmodium (Vinckeia)</taxon>
    </lineage>
</organism>
<dbReference type="SUPFAM" id="SSF55961">
    <property type="entry name" value="Bet v1-like"/>
    <property type="match status" value="1"/>
</dbReference>
<sequence length="431" mass="50241">MNFKQNKYYIFLVSLFVLAKYDNNVGPCNLKNSLNGESYISKNLIYFKNVTNYRILEAELMDVENVKENLKYVQQAKMEENELNVEGNAQKESPVSRVKSKSEILIEEKTNLNETSTFITDELISKYLNICDSVHNNTFTYNNDESFNKSEDCTLHKNLVDEKNNSNYEIIGHGKLKDVSIYGMNYALRNISAIKEWNTHISYLNYLNLTKETIENKIKKHEQIDPSKHTLNDTELSNNNSYLYLVNGLPWPFRSHDSPYEYYQKYFPDKNMLLIVNRSIKNAFKDVSGYTRIRNYENFFCLYSKNNDMYTPGLDYVSSILYDVSIPPFLKNSILNQLFPKLILDLNQCSRKYTKIGLSLTDEEKATYLLLLQSKGHNKKLKSVDNKIKNSLNSVDDTEKPNVLWIIFVSPIYKMIEICSGLIQKTISIFQ</sequence>
<dbReference type="OMA" id="HISYLNY"/>
<dbReference type="KEGG" id="pyo:PY17X_0210300"/>
<reference evidence="2" key="3">
    <citation type="submission" date="2014-05" db="EMBL/GenBank/DDBJ databases">
        <authorList>
            <person name="Aslett M.A."/>
            <person name="De Silva N."/>
        </authorList>
    </citation>
    <scope>NUCLEOTIDE SEQUENCE</scope>
    <source>
        <strain evidence="2">17X</strain>
    </source>
</reference>
<dbReference type="OrthoDB" id="370316at2759"/>
<proteinExistence type="predicted"/>
<dbReference type="AlphaFoldDB" id="A0A078K5T0"/>
<dbReference type="EMBL" id="LK934630">
    <property type="protein sequence ID" value="CDU16117.1"/>
    <property type="molecule type" value="Genomic_DNA"/>
</dbReference>
<evidence type="ECO:0000313" key="4">
    <source>
        <dbReference type="Proteomes" id="UP000072904"/>
    </source>
</evidence>
<dbReference type="Gene3D" id="3.30.530.20">
    <property type="match status" value="1"/>
</dbReference>
<dbReference type="VEuPathDB" id="PlasmoDB:PY17X_0210300"/>
<dbReference type="RefSeq" id="XP_726935.2">
    <property type="nucleotide sequence ID" value="XM_721842.2"/>
</dbReference>
<protein>
    <submittedName>
        <fullName evidence="1">StAR-related lipid transfer protein, putative</fullName>
    </submittedName>
</protein>
<dbReference type="Proteomes" id="UP000072904">
    <property type="component" value="Chromosome 2"/>
</dbReference>
<dbReference type="VEuPathDB" id="PlasmoDB:PY06307"/>
<dbReference type="VEuPathDB" id="PlasmoDB:Py17XNL_000202671"/>
<evidence type="ECO:0000313" key="2">
    <source>
        <dbReference type="EMBL" id="VTZ71742.1"/>
    </source>
</evidence>
<accession>A0A078K5T0</accession>
<dbReference type="VEuPathDB" id="PlasmoDB:PYYM_0211800"/>
<gene>
    <name evidence="2" type="ORF">PY17X_0210300</name>
    <name evidence="1" type="ORF">PYYM_0211800</name>
</gene>